<proteinExistence type="inferred from homology"/>
<feature type="chain" id="PRO_5008690336" evidence="12">
    <location>
        <begin position="22"/>
        <end position="311"/>
    </location>
</feature>
<evidence type="ECO:0000256" key="4">
    <source>
        <dbReference type="ARBA" id="ARBA00022670"/>
    </source>
</evidence>
<dbReference type="InterPro" id="IPR053724">
    <property type="entry name" value="OMP_A26_sf"/>
</dbReference>
<name>A0A1C4D9E8_9ENTR</name>
<dbReference type="PIRSF" id="PIRSF001522">
    <property type="entry name" value="Peptidase_A26"/>
    <property type="match status" value="1"/>
</dbReference>
<keyword evidence="6 12" id="KW-0732">Signal</keyword>
<comment type="subcellular location">
    <subcellularLocation>
        <location evidence="1">Cell outer membrane</location>
        <topology evidence="1">Multi-pass membrane protein</topology>
    </subcellularLocation>
</comment>
<protein>
    <submittedName>
        <fullName evidence="13">Omptin</fullName>
    </submittedName>
</protein>
<evidence type="ECO:0000256" key="6">
    <source>
        <dbReference type="ARBA" id="ARBA00022729"/>
    </source>
</evidence>
<evidence type="ECO:0000256" key="1">
    <source>
        <dbReference type="ARBA" id="ARBA00004571"/>
    </source>
</evidence>
<keyword evidence="7" id="KW-0064">Aspartyl protease</keyword>
<dbReference type="InterPro" id="IPR020079">
    <property type="entry name" value="Peptidase_A26_CS"/>
</dbReference>
<gene>
    <name evidence="13" type="ORF">GA0061071_11113</name>
</gene>
<evidence type="ECO:0000256" key="10">
    <source>
        <dbReference type="ARBA" id="ARBA00023237"/>
    </source>
</evidence>
<feature type="active site" evidence="11">
    <location>
        <position position="106"/>
    </location>
</feature>
<dbReference type="Proteomes" id="UP000198975">
    <property type="component" value="Unassembled WGS sequence"/>
</dbReference>
<keyword evidence="10" id="KW-0998">Cell outer membrane</keyword>
<sequence>MHKLNIILALFFIPMAFPASAEMQNRVLNWDRVSAGINVGTLSGLTHERVYSPNQGGRKLSQLDWRYRNAAVVQGALEWDAMRWFSLGASGWSTFSSGNSHMNDYDWQNAVQDSWTDHSSHPDTRLNFSNQFDVNVKGWMFNTPGWRLGIMVGYQENRISFHSRGGSYSYNNGAHTGSFDPNEINIGYKQHYQIPYVGLTGRYRYSDIEFSGTLKYSAWARTTGNDEHYLRDLTFTDKAREQNFFSLAASVGYYVTENMKLYIEGTWNRVTNKKTDVNVNNYRQNINADYKNGGGIESYNMLTTAGLIYTF</sequence>
<dbReference type="Pfam" id="PF01278">
    <property type="entry name" value="Omptin"/>
    <property type="match status" value="1"/>
</dbReference>
<feature type="active site" evidence="11">
    <location>
        <position position="104"/>
    </location>
</feature>
<reference evidence="14" key="1">
    <citation type="submission" date="2016-08" db="EMBL/GenBank/DDBJ databases">
        <authorList>
            <person name="Varghese N."/>
            <person name="Submissions Spin"/>
        </authorList>
    </citation>
    <scope>NUCLEOTIDE SEQUENCE [LARGE SCALE GENOMIC DNA]</scope>
    <source>
        <strain evidence="14">REICA_082</strain>
    </source>
</reference>
<evidence type="ECO:0000256" key="2">
    <source>
        <dbReference type="ARBA" id="ARBA00006923"/>
    </source>
</evidence>
<dbReference type="SUPFAM" id="SSF69917">
    <property type="entry name" value="OMPT-like"/>
    <property type="match status" value="1"/>
</dbReference>
<dbReference type="OrthoDB" id="2112810at2"/>
<comment type="similarity">
    <text evidence="2">Belongs to the peptidase A26 family.</text>
</comment>
<dbReference type="PROSITE" id="PS00834">
    <property type="entry name" value="OMPTIN_1"/>
    <property type="match status" value="1"/>
</dbReference>
<keyword evidence="9" id="KW-0472">Membrane</keyword>
<dbReference type="PRINTS" id="PR00482">
    <property type="entry name" value="OMPTIN"/>
</dbReference>
<evidence type="ECO:0000256" key="3">
    <source>
        <dbReference type="ARBA" id="ARBA00022452"/>
    </source>
</evidence>
<keyword evidence="3" id="KW-1134">Transmembrane beta strand</keyword>
<organism evidence="13 14">
    <name type="scientific">Kosakonia oryzendophytica</name>
    <dbReference type="NCBI Taxonomy" id="1005665"/>
    <lineage>
        <taxon>Bacteria</taxon>
        <taxon>Pseudomonadati</taxon>
        <taxon>Pseudomonadota</taxon>
        <taxon>Gammaproteobacteria</taxon>
        <taxon>Enterobacterales</taxon>
        <taxon>Enterobacteriaceae</taxon>
        <taxon>Kosakonia</taxon>
    </lineage>
</organism>
<dbReference type="GO" id="GO:0009279">
    <property type="term" value="C:cell outer membrane"/>
    <property type="evidence" value="ECO:0007669"/>
    <property type="project" value="UniProtKB-SubCell"/>
</dbReference>
<dbReference type="InterPro" id="IPR020080">
    <property type="entry name" value="OM_adhesin/peptidase_omptin"/>
</dbReference>
<dbReference type="GO" id="GO:0004190">
    <property type="term" value="F:aspartic-type endopeptidase activity"/>
    <property type="evidence" value="ECO:0007669"/>
    <property type="project" value="UniProtKB-KW"/>
</dbReference>
<dbReference type="GO" id="GO:0006508">
    <property type="term" value="P:proteolysis"/>
    <property type="evidence" value="ECO:0007669"/>
    <property type="project" value="UniProtKB-KW"/>
</dbReference>
<dbReference type="InterPro" id="IPR000036">
    <property type="entry name" value="Peptidase_A26_omptin"/>
</dbReference>
<evidence type="ECO:0000256" key="12">
    <source>
        <dbReference type="SAM" id="SignalP"/>
    </source>
</evidence>
<keyword evidence="4" id="KW-0645">Protease</keyword>
<feature type="signal peptide" evidence="12">
    <location>
        <begin position="1"/>
        <end position="21"/>
    </location>
</feature>
<accession>A0A1C4D9E8</accession>
<feature type="active site" evidence="11">
    <location>
        <position position="228"/>
    </location>
</feature>
<feature type="active site" evidence="11">
    <location>
        <position position="226"/>
    </location>
</feature>
<evidence type="ECO:0000256" key="11">
    <source>
        <dbReference type="PIRSR" id="PIRSR001522-1"/>
    </source>
</evidence>
<keyword evidence="5" id="KW-0812">Transmembrane</keyword>
<evidence type="ECO:0000313" key="14">
    <source>
        <dbReference type="Proteomes" id="UP000198975"/>
    </source>
</evidence>
<keyword evidence="14" id="KW-1185">Reference proteome</keyword>
<evidence type="ECO:0000256" key="9">
    <source>
        <dbReference type="ARBA" id="ARBA00023136"/>
    </source>
</evidence>
<evidence type="ECO:0000256" key="5">
    <source>
        <dbReference type="ARBA" id="ARBA00022692"/>
    </source>
</evidence>
<keyword evidence="8" id="KW-0378">Hydrolase</keyword>
<evidence type="ECO:0000256" key="7">
    <source>
        <dbReference type="ARBA" id="ARBA00022750"/>
    </source>
</evidence>
<dbReference type="AlphaFoldDB" id="A0A1C4D9E8"/>
<evidence type="ECO:0000313" key="13">
    <source>
        <dbReference type="EMBL" id="SCC28035.1"/>
    </source>
</evidence>
<dbReference type="EMBL" id="FMAY01000011">
    <property type="protein sequence ID" value="SCC28035.1"/>
    <property type="molecule type" value="Genomic_DNA"/>
</dbReference>
<dbReference type="RefSeq" id="WP_088236878.1">
    <property type="nucleotide sequence ID" value="NZ_FMAY01000011.1"/>
</dbReference>
<evidence type="ECO:0000256" key="8">
    <source>
        <dbReference type="ARBA" id="ARBA00022801"/>
    </source>
</evidence>
<dbReference type="Gene3D" id="2.40.128.90">
    <property type="entry name" value="OMPT-like"/>
    <property type="match status" value="1"/>
</dbReference>